<feature type="compositionally biased region" description="Low complexity" evidence="1">
    <location>
        <begin position="292"/>
        <end position="302"/>
    </location>
</feature>
<accession>A0A930YDD0</accession>
<gene>
    <name evidence="3" type="ORF">ISU07_13330</name>
</gene>
<feature type="region of interest" description="Disordered" evidence="1">
    <location>
        <begin position="285"/>
        <end position="311"/>
    </location>
</feature>
<dbReference type="SUPFAM" id="SSF53448">
    <property type="entry name" value="Nucleotide-diphospho-sugar transferases"/>
    <property type="match status" value="1"/>
</dbReference>
<dbReference type="Proteomes" id="UP000640489">
    <property type="component" value="Unassembled WGS sequence"/>
</dbReference>
<proteinExistence type="predicted"/>
<organism evidence="3 4">
    <name type="scientific">Nocardioides islandensis</name>
    <dbReference type="NCBI Taxonomy" id="433663"/>
    <lineage>
        <taxon>Bacteria</taxon>
        <taxon>Bacillati</taxon>
        <taxon>Actinomycetota</taxon>
        <taxon>Actinomycetes</taxon>
        <taxon>Propionibacteriales</taxon>
        <taxon>Nocardioidaceae</taxon>
        <taxon>Nocardioides</taxon>
    </lineage>
</organism>
<keyword evidence="4" id="KW-1185">Reference proteome</keyword>
<evidence type="ECO:0000313" key="4">
    <source>
        <dbReference type="Proteomes" id="UP000640489"/>
    </source>
</evidence>
<dbReference type="InterPro" id="IPR029044">
    <property type="entry name" value="Nucleotide-diphossugar_trans"/>
</dbReference>
<reference evidence="3" key="1">
    <citation type="submission" date="2020-11" db="EMBL/GenBank/DDBJ databases">
        <title>Nocardioides sp. nov., isolated from Soil of Cynanchum wilfordii Hemsley rhizosphere.</title>
        <authorList>
            <person name="Lee J.-S."/>
            <person name="Suh M.K."/>
            <person name="Kim J.-S."/>
        </authorList>
    </citation>
    <scope>NUCLEOTIDE SEQUENCE</scope>
    <source>
        <strain evidence="3">KCTC 19275</strain>
    </source>
</reference>
<evidence type="ECO:0000313" key="3">
    <source>
        <dbReference type="EMBL" id="MBF4764111.1"/>
    </source>
</evidence>
<dbReference type="EMBL" id="JADKPN010000007">
    <property type="protein sequence ID" value="MBF4764111.1"/>
    <property type="molecule type" value="Genomic_DNA"/>
</dbReference>
<name>A0A930YDD0_9ACTN</name>
<comment type="caution">
    <text evidence="3">The sequence shown here is derived from an EMBL/GenBank/DDBJ whole genome shotgun (WGS) entry which is preliminary data.</text>
</comment>
<dbReference type="InterPro" id="IPR050834">
    <property type="entry name" value="Glycosyltransf_2"/>
</dbReference>
<dbReference type="InterPro" id="IPR001173">
    <property type="entry name" value="Glyco_trans_2-like"/>
</dbReference>
<evidence type="ECO:0000256" key="1">
    <source>
        <dbReference type="SAM" id="MobiDB-lite"/>
    </source>
</evidence>
<evidence type="ECO:0000259" key="2">
    <source>
        <dbReference type="Pfam" id="PF00535"/>
    </source>
</evidence>
<dbReference type="PANTHER" id="PTHR43685:SF2">
    <property type="entry name" value="GLYCOSYLTRANSFERASE 2-LIKE DOMAIN-CONTAINING PROTEIN"/>
    <property type="match status" value="1"/>
</dbReference>
<dbReference type="AlphaFoldDB" id="A0A930YDD0"/>
<feature type="domain" description="Glycosyltransferase 2-like" evidence="2">
    <location>
        <begin position="8"/>
        <end position="174"/>
    </location>
</feature>
<dbReference type="RefSeq" id="WP_194707282.1">
    <property type="nucleotide sequence ID" value="NZ_JADKPN010000007.1"/>
</dbReference>
<dbReference type="PANTHER" id="PTHR43685">
    <property type="entry name" value="GLYCOSYLTRANSFERASE"/>
    <property type="match status" value="1"/>
</dbReference>
<sequence>MTSAARVSIGLPVYNAERYLRQSLDDLLAQTLTDFELIISDNASTDATAAICQEYAARDPRIRYVRQARNLGAVGNHRAVVALARAPYFKFASHDDRYDPDLLRACVEALEAHPEAVLAHSWHRTIDGQGEVISADPYPLDTANPSPRARLRSVLRVSPGGTDFYGIVRTEVLRSVRPQQDYYNSDRTFVAELALAGPFVQVPRVLFSNRQHEAQASHGSRRARATKMGVGRSNPLVHPMARMYVEYAAGFVRAVLAAPLSTRERWVCLAEVAGWLVSAARTRLRGSGGSATGAVAATRAGGHPTASSPTR</sequence>
<protein>
    <submittedName>
        <fullName evidence="3">Glycosyltransferase family 2 protein</fullName>
    </submittedName>
</protein>
<dbReference type="Pfam" id="PF00535">
    <property type="entry name" value="Glycos_transf_2"/>
    <property type="match status" value="1"/>
</dbReference>
<dbReference type="CDD" id="cd00761">
    <property type="entry name" value="Glyco_tranf_GTA_type"/>
    <property type="match status" value="1"/>
</dbReference>
<dbReference type="Gene3D" id="3.90.550.10">
    <property type="entry name" value="Spore Coat Polysaccharide Biosynthesis Protein SpsA, Chain A"/>
    <property type="match status" value="1"/>
</dbReference>